<protein>
    <submittedName>
        <fullName evidence="2">Uncharacterized protein</fullName>
    </submittedName>
</protein>
<reference evidence="2" key="2">
    <citation type="submission" date="2014-07" db="EMBL/GenBank/DDBJ databases">
        <authorList>
            <person name="Hull J."/>
        </authorList>
    </citation>
    <scope>NUCLEOTIDE SEQUENCE</scope>
</reference>
<feature type="region of interest" description="Disordered" evidence="1">
    <location>
        <begin position="1"/>
        <end position="68"/>
    </location>
</feature>
<name>A0A0A9XEY6_LYGHE</name>
<feature type="compositionally biased region" description="Basic residues" evidence="1">
    <location>
        <begin position="33"/>
        <end position="48"/>
    </location>
</feature>
<evidence type="ECO:0000313" key="2">
    <source>
        <dbReference type="EMBL" id="JAG19292.1"/>
    </source>
</evidence>
<dbReference type="AlphaFoldDB" id="A0A0A9XEY6"/>
<dbReference type="EMBL" id="GBHO01024312">
    <property type="protein sequence ID" value="JAG19292.1"/>
    <property type="molecule type" value="Transcribed_RNA"/>
</dbReference>
<organism evidence="2">
    <name type="scientific">Lygus hesperus</name>
    <name type="common">Western plant bug</name>
    <dbReference type="NCBI Taxonomy" id="30085"/>
    <lineage>
        <taxon>Eukaryota</taxon>
        <taxon>Metazoa</taxon>
        <taxon>Ecdysozoa</taxon>
        <taxon>Arthropoda</taxon>
        <taxon>Hexapoda</taxon>
        <taxon>Insecta</taxon>
        <taxon>Pterygota</taxon>
        <taxon>Neoptera</taxon>
        <taxon>Paraneoptera</taxon>
        <taxon>Hemiptera</taxon>
        <taxon>Heteroptera</taxon>
        <taxon>Panheteroptera</taxon>
        <taxon>Cimicomorpha</taxon>
        <taxon>Miridae</taxon>
        <taxon>Mirini</taxon>
        <taxon>Lygus</taxon>
    </lineage>
</organism>
<sequence length="115" mass="12861">HGPGLEVEDYRPPVPPHRKSPGNVAPPPPPPHGNKHHHHHKVRGRKRATVLGNPMFMDNDTGEPQRYLSPVRPRFLPLHTQNSSRHRCPEDIAAWSAVTQTGLALEELNLGMGYN</sequence>
<gene>
    <name evidence="2" type="ORF">CM83_104071</name>
</gene>
<proteinExistence type="predicted"/>
<accession>A0A0A9XEY6</accession>
<feature type="non-terminal residue" evidence="2">
    <location>
        <position position="115"/>
    </location>
</feature>
<evidence type="ECO:0000256" key="1">
    <source>
        <dbReference type="SAM" id="MobiDB-lite"/>
    </source>
</evidence>
<reference evidence="2" key="1">
    <citation type="journal article" date="2014" name="PLoS ONE">
        <title>Transcriptome-Based Identification of ABC Transporters in the Western Tarnished Plant Bug Lygus hesperus.</title>
        <authorList>
            <person name="Hull J.J."/>
            <person name="Chaney K."/>
            <person name="Geib S.M."/>
            <person name="Fabrick J.A."/>
            <person name="Brent C.S."/>
            <person name="Walsh D."/>
            <person name="Lavine L.C."/>
        </authorList>
    </citation>
    <scope>NUCLEOTIDE SEQUENCE</scope>
</reference>
<feature type="non-terminal residue" evidence="2">
    <location>
        <position position="1"/>
    </location>
</feature>